<sequence length="41" mass="4770">MPYRDKQQYKVTSGSSKESGRNATYEYTSGNKQNKDTHKKK</sequence>
<dbReference type="STRING" id="649639.Bcell_2188"/>
<gene>
    <name evidence="2" type="ordered locus">Bcell_2188</name>
</gene>
<evidence type="ECO:0000256" key="1">
    <source>
        <dbReference type="SAM" id="MobiDB-lite"/>
    </source>
</evidence>
<evidence type="ECO:0000313" key="2">
    <source>
        <dbReference type="EMBL" id="ADU30448.1"/>
    </source>
</evidence>
<accession>E6U270</accession>
<dbReference type="Proteomes" id="UP000001401">
    <property type="component" value="Chromosome"/>
</dbReference>
<name>E6U270_EVAC2</name>
<dbReference type="EMBL" id="CP002394">
    <property type="protein sequence ID" value="ADU30448.1"/>
    <property type="molecule type" value="Genomic_DNA"/>
</dbReference>
<dbReference type="AlphaFoldDB" id="E6U270"/>
<protein>
    <submittedName>
        <fullName evidence="2">Ubiquitin-like protein</fullName>
    </submittedName>
</protein>
<feature type="region of interest" description="Disordered" evidence="1">
    <location>
        <begin position="1"/>
        <end position="41"/>
    </location>
</feature>
<reference evidence="2 3" key="1">
    <citation type="submission" date="2010-12" db="EMBL/GenBank/DDBJ databases">
        <title>Complete sequence of Bacillus cellulosilyticus DSM 2522.</title>
        <authorList>
            <consortium name="US DOE Joint Genome Institute"/>
            <person name="Lucas S."/>
            <person name="Copeland A."/>
            <person name="Lapidus A."/>
            <person name="Cheng J.-F."/>
            <person name="Bruce D."/>
            <person name="Goodwin L."/>
            <person name="Pitluck S."/>
            <person name="Chertkov O."/>
            <person name="Detter J.C."/>
            <person name="Han C."/>
            <person name="Tapia R."/>
            <person name="Land M."/>
            <person name="Hauser L."/>
            <person name="Jeffries C."/>
            <person name="Kyrpides N."/>
            <person name="Ivanova N."/>
            <person name="Mikhailova N."/>
            <person name="Brumm P."/>
            <person name="Mead D."/>
            <person name="Woyke T."/>
        </authorList>
    </citation>
    <scope>NUCLEOTIDE SEQUENCE [LARGE SCALE GENOMIC DNA]</scope>
    <source>
        <strain evidence="3">ATCC 21833 / DSM 2522 / FERM P-1141 / JCM 9156 / N-4</strain>
    </source>
</reference>
<evidence type="ECO:0000313" key="3">
    <source>
        <dbReference type="Proteomes" id="UP000001401"/>
    </source>
</evidence>
<dbReference type="HOGENOM" id="CLU_3265493_0_0_9"/>
<dbReference type="RefSeq" id="WP_013488783.1">
    <property type="nucleotide sequence ID" value="NC_014829.1"/>
</dbReference>
<keyword evidence="3" id="KW-1185">Reference proteome</keyword>
<proteinExistence type="predicted"/>
<organism evidence="2 3">
    <name type="scientific">Evansella cellulosilytica (strain ATCC 21833 / DSM 2522 / FERM P-1141 / JCM 9156 / N-4)</name>
    <name type="common">Bacillus cellulosilyticus</name>
    <dbReference type="NCBI Taxonomy" id="649639"/>
    <lineage>
        <taxon>Bacteria</taxon>
        <taxon>Bacillati</taxon>
        <taxon>Bacillota</taxon>
        <taxon>Bacilli</taxon>
        <taxon>Bacillales</taxon>
        <taxon>Bacillaceae</taxon>
        <taxon>Evansella</taxon>
    </lineage>
</organism>
<feature type="compositionally biased region" description="Polar residues" evidence="1">
    <location>
        <begin position="9"/>
        <end position="32"/>
    </location>
</feature>
<dbReference type="KEGG" id="bco:Bcell_2188"/>